<dbReference type="PANTHER" id="PTHR36304">
    <property type="entry name" value="DOMAIN GTPASE-ACTIVATING PROTEIN, PUTATIVE-RELATED-RELATED"/>
    <property type="match status" value="1"/>
</dbReference>
<feature type="compositionally biased region" description="Pro residues" evidence="1">
    <location>
        <begin position="182"/>
        <end position="192"/>
    </location>
</feature>
<feature type="domain" description="Type II secretion system protein GspG C-terminal" evidence="2">
    <location>
        <begin position="335"/>
        <end position="396"/>
    </location>
</feature>
<dbReference type="RefSeq" id="WP_248345463.1">
    <property type="nucleotide sequence ID" value="NZ_AP025592.1"/>
</dbReference>
<proteinExistence type="predicted"/>
<evidence type="ECO:0000313" key="5">
    <source>
        <dbReference type="Proteomes" id="UP001162734"/>
    </source>
</evidence>
<evidence type="ECO:0000259" key="2">
    <source>
        <dbReference type="Pfam" id="PF08334"/>
    </source>
</evidence>
<name>A0ABN6N8B9_9BACT</name>
<dbReference type="Proteomes" id="UP001162734">
    <property type="component" value="Chromosome"/>
</dbReference>
<gene>
    <name evidence="4" type="ORF">AMPC_13920</name>
</gene>
<evidence type="ECO:0000259" key="3">
    <source>
        <dbReference type="Pfam" id="PF14332"/>
    </source>
</evidence>
<feature type="region of interest" description="Disordered" evidence="1">
    <location>
        <begin position="179"/>
        <end position="220"/>
    </location>
</feature>
<accession>A0ABN6N8B9</accession>
<keyword evidence="5" id="KW-1185">Reference proteome</keyword>
<dbReference type="InterPro" id="IPR037257">
    <property type="entry name" value="T2SS_E_N_sf"/>
</dbReference>
<dbReference type="PANTHER" id="PTHR36304:SF4">
    <property type="entry name" value="DUF4388 DOMAIN-CONTAINING PROTEIN"/>
    <property type="match status" value="1"/>
</dbReference>
<dbReference type="Pfam" id="PF08334">
    <property type="entry name" value="T2SSG"/>
    <property type="match status" value="1"/>
</dbReference>
<dbReference type="InterPro" id="IPR025497">
    <property type="entry name" value="PatA-like_N"/>
</dbReference>
<dbReference type="Gene3D" id="3.30.700.10">
    <property type="entry name" value="Glycoprotein, Type 4 Pilin"/>
    <property type="match status" value="1"/>
</dbReference>
<reference evidence="5" key="1">
    <citation type="journal article" date="2022" name="Int. J. Syst. Evol. Microbiol.">
        <title>Anaeromyxobacter oryzae sp. nov., Anaeromyxobacter diazotrophicus sp. nov. and Anaeromyxobacter paludicola sp. nov., isolated from paddy soils.</title>
        <authorList>
            <person name="Itoh H."/>
            <person name="Xu Z."/>
            <person name="Mise K."/>
            <person name="Masuda Y."/>
            <person name="Ushijima N."/>
            <person name="Hayakawa C."/>
            <person name="Shiratori Y."/>
            <person name="Senoo K."/>
        </authorList>
    </citation>
    <scope>NUCLEOTIDE SEQUENCE [LARGE SCALE GENOMIC DNA]</scope>
    <source>
        <strain evidence="5">Red630</strain>
    </source>
</reference>
<evidence type="ECO:0000313" key="4">
    <source>
        <dbReference type="EMBL" id="BDG08279.1"/>
    </source>
</evidence>
<protein>
    <recommendedName>
        <fullName evidence="6">DUF4388 domain-containing protein</fullName>
    </recommendedName>
</protein>
<evidence type="ECO:0008006" key="6">
    <source>
        <dbReference type="Google" id="ProtNLM"/>
    </source>
</evidence>
<dbReference type="SUPFAM" id="SSF160246">
    <property type="entry name" value="EspE N-terminal domain-like"/>
    <property type="match status" value="1"/>
</dbReference>
<evidence type="ECO:0000256" key="1">
    <source>
        <dbReference type="SAM" id="MobiDB-lite"/>
    </source>
</evidence>
<dbReference type="EMBL" id="AP025592">
    <property type="protein sequence ID" value="BDG08279.1"/>
    <property type="molecule type" value="Genomic_DNA"/>
</dbReference>
<sequence>MALKGTLKDFGIAEILQLIGQQAKSGVLHLSSKDDEIHIVMSDGNVVSAEYAGRKAKERLGNLLVRAEIISRQQLRTALEQQKRSLRRLGDILVEMGAVQKDELRQMTSLQTTETVFKLFHWRSGTYAFEPGEVEYDPETMSPIRAESVLMEGFRQVDEWPLVRKKITSTAMTFERLRELAPEPPPPGPGAPAQPGDDVDAAFDAFDGGGAGGDDASGEDALTRNDRRVYALATPGRPVEKIIDLSRLGEFETCKALLNLVNQGLLGAIPPPRRSAAASVGAYTRDWRERIKEGVARVLATGAIAAVLAFLAFQANDRGLSFADPGAGRVLRDNGAHRFVSRAELARLRGALEIYRLEKGEYPPGLSALVETGLATPADLKYPWSEDYYYRRKGEGGYVLLPPAE</sequence>
<dbReference type="InterPro" id="IPR013545">
    <property type="entry name" value="T2SS_protein-GspG_C"/>
</dbReference>
<dbReference type="Pfam" id="PF14332">
    <property type="entry name" value="DUF4388"/>
    <property type="match status" value="1"/>
</dbReference>
<dbReference type="InterPro" id="IPR045584">
    <property type="entry name" value="Pilin-like"/>
</dbReference>
<feature type="compositionally biased region" description="Low complexity" evidence="1">
    <location>
        <begin position="193"/>
        <end position="206"/>
    </location>
</feature>
<dbReference type="SUPFAM" id="SSF54523">
    <property type="entry name" value="Pili subunits"/>
    <property type="match status" value="1"/>
</dbReference>
<organism evidence="4 5">
    <name type="scientific">Anaeromyxobacter paludicola</name>
    <dbReference type="NCBI Taxonomy" id="2918171"/>
    <lineage>
        <taxon>Bacteria</taxon>
        <taxon>Pseudomonadati</taxon>
        <taxon>Myxococcota</taxon>
        <taxon>Myxococcia</taxon>
        <taxon>Myxococcales</taxon>
        <taxon>Cystobacterineae</taxon>
        <taxon>Anaeromyxobacteraceae</taxon>
        <taxon>Anaeromyxobacter</taxon>
    </lineage>
</organism>
<feature type="domain" description="PatA-like N-terminal" evidence="3">
    <location>
        <begin position="4"/>
        <end position="160"/>
    </location>
</feature>